<gene>
    <name evidence="2" type="ordered locus">LGAS_0606</name>
    <name evidence="3" type="ordered locus">LGAS_0668</name>
</gene>
<dbReference type="InterPro" id="IPR021145">
    <property type="entry name" value="Portal_protein_SPP1_Gp6-like"/>
</dbReference>
<dbReference type="EMBL" id="CP000413">
    <property type="protein sequence ID" value="ABJ60000.1"/>
    <property type="molecule type" value="Genomic_DNA"/>
</dbReference>
<dbReference type="Proteomes" id="UP000000664">
    <property type="component" value="Chromosome"/>
</dbReference>
<dbReference type="GeneID" id="29639451"/>
<dbReference type="KEGG" id="lga:LGAS_0668"/>
<dbReference type="EMBL" id="CP000413">
    <property type="protein sequence ID" value="ABJ60060.1"/>
    <property type="molecule type" value="Genomic_DNA"/>
</dbReference>
<organism evidence="2 4">
    <name type="scientific">Lactobacillus gasseri (strain ATCC 33323 / DSM 20243 / BCRC 14619 / CIP 102991 / JCM 1131 / KCTC 3163 / NCIMB 11718 / NCTC 13722 / AM63)</name>
    <dbReference type="NCBI Taxonomy" id="324831"/>
    <lineage>
        <taxon>Bacteria</taxon>
        <taxon>Bacillati</taxon>
        <taxon>Bacillota</taxon>
        <taxon>Bacilli</taxon>
        <taxon>Lactobacillales</taxon>
        <taxon>Lactobacillaceae</taxon>
        <taxon>Lactobacillus</taxon>
    </lineage>
</organism>
<dbReference type="RefSeq" id="WP_011678830.1">
    <property type="nucleotide sequence ID" value="NC_008530.1"/>
</dbReference>
<dbReference type="KEGG" id="lga:LGAS_0606"/>
<evidence type="ECO:0000313" key="3">
    <source>
        <dbReference type="EMBL" id="ABJ60060.1"/>
    </source>
</evidence>
<proteinExistence type="predicted"/>
<dbReference type="Pfam" id="PF05133">
    <property type="entry name" value="SPP1_portal"/>
    <property type="match status" value="1"/>
</dbReference>
<feature type="compositionally biased region" description="Basic and acidic residues" evidence="1">
    <location>
        <begin position="47"/>
        <end position="60"/>
    </location>
</feature>
<evidence type="ECO:0000256" key="1">
    <source>
        <dbReference type="SAM" id="MobiDB-lite"/>
    </source>
</evidence>
<feature type="region of interest" description="Disordered" evidence="1">
    <location>
        <begin position="41"/>
        <end position="60"/>
    </location>
</feature>
<dbReference type="AlphaFoldDB" id="A0A805ZGG8"/>
<protein>
    <submittedName>
        <fullName evidence="2">Phage portal protein, SPP1 Gp6-like protein</fullName>
    </submittedName>
</protein>
<evidence type="ECO:0000313" key="4">
    <source>
        <dbReference type="Proteomes" id="UP000000664"/>
    </source>
</evidence>
<reference evidence="2 4" key="1">
    <citation type="journal article" date="2006" name="Proc. Natl. Acad. Sci. U.S.A.">
        <title>Comparative genomics of the lactic acid bacteria.</title>
        <authorList>
            <person name="Makarova K."/>
            <person name="Slesarev A."/>
            <person name="Wolf Y."/>
            <person name="Sorokin A."/>
            <person name="Mirkin B."/>
            <person name="Koonin E."/>
            <person name="Pavlov A."/>
            <person name="Pavlova N."/>
            <person name="Karamychev V."/>
            <person name="Polouchine N."/>
            <person name="Shakhova V."/>
            <person name="Grigoriev I."/>
            <person name="Lou Y."/>
            <person name="Rohksar D."/>
            <person name="Lucas S."/>
            <person name="Huang K."/>
            <person name="Goodstein D.M."/>
            <person name="Hawkins T."/>
            <person name="Plengvidhya V."/>
            <person name="Welker D."/>
            <person name="Hughes J."/>
            <person name="Goh Y."/>
            <person name="Benson A."/>
            <person name="Baldwin K."/>
            <person name="Lee J.H."/>
            <person name="Diaz-Muniz I."/>
            <person name="Dosti B."/>
            <person name="Smeianov V."/>
            <person name="Wechter W."/>
            <person name="Barabote R."/>
            <person name="Lorca G."/>
            <person name="Altermann E."/>
            <person name="Barrangou R."/>
            <person name="Ganesan B."/>
            <person name="Xie Y."/>
            <person name="Rawsthorne H."/>
            <person name="Tamir D."/>
            <person name="Parker C."/>
            <person name="Breidt F."/>
            <person name="Broadbent J."/>
            <person name="Hutkins R."/>
            <person name="O'Sullivan D."/>
            <person name="Steele J."/>
            <person name="Unlu G."/>
            <person name="Saier M."/>
            <person name="Klaenhammer T."/>
            <person name="Richardson P."/>
            <person name="Kozyavkin S."/>
            <person name="Weimer B."/>
            <person name="Mills D."/>
        </authorList>
    </citation>
    <scope>NUCLEOTIDE SEQUENCE [LARGE SCALE GENOMIC DNA]</scope>
    <source>
        <strain evidence="2">ATCC 33323</strain>
        <strain evidence="4">ATCC 33323 / DSM 20243 / BCRC 14619 / CIP 102991 / JCM 1131 / KCTC 3163 / NCIMB 11718 / NCTC 13722 / AM63</strain>
    </source>
</reference>
<accession>A0A805ZGG8</accession>
<evidence type="ECO:0000313" key="2">
    <source>
        <dbReference type="EMBL" id="ABJ60000.1"/>
    </source>
</evidence>
<sequence length="470" mass="53394">MELDALKKLIQNTSTSRNDLINNYKQAVNYYENKTDITTRNNGKAKLNKEGKKDPLRSADNRIPSNFYQLLVDQEAGYVASVFPDIDVGKDADNKKIIDVLGDDRALTLNGLLVDSSNAGRAWLHYWIDEDNNFRYGIIQPDQITPIYATTLDNKLLGILRSYKQLDPDSGKYFTVHEYWTDKEAQFFRTSATDSTVIEPYNIITSYDLSAGYETGQSNTLKHNFGRVPFIEFPKNKYRLPELNKYKGLIDAYDDIYNGFINDLDDVQTVILVLTNYGGASLEQFMNDLREYKSIKINNAGNGDKSGVDKLQIDIPVEARDDALKITRDNIFLFGQGIDPANFESSNASGVAIKMLYSHLELKAAKTQTYFEHAINELVRAIMRYLNFSDADKRHISQHWTRTKVEDSLTKAQIVSTVANYSSKEAVAKANPIVDDWQQELKDLAKDREENDPYSKQADELNGKGVDDEE</sequence>
<name>A0A805ZGG8_LACGA</name>
<feature type="region of interest" description="Disordered" evidence="1">
    <location>
        <begin position="444"/>
        <end position="470"/>
    </location>
</feature>